<reference evidence="3" key="1">
    <citation type="journal article" date="2023" name="Science">
        <title>Elucidation of the pathway for biosynthesis of saponin adjuvants from the soapbark tree.</title>
        <authorList>
            <person name="Reed J."/>
            <person name="Orme A."/>
            <person name="El-Demerdash A."/>
            <person name="Owen C."/>
            <person name="Martin L.B.B."/>
            <person name="Misra R.C."/>
            <person name="Kikuchi S."/>
            <person name="Rejzek M."/>
            <person name="Martin A.C."/>
            <person name="Harkess A."/>
            <person name="Leebens-Mack J."/>
            <person name="Louveau T."/>
            <person name="Stephenson M.J."/>
            <person name="Osbourn A."/>
        </authorList>
    </citation>
    <scope>NUCLEOTIDE SEQUENCE</scope>
    <source>
        <strain evidence="3">S10</strain>
    </source>
</reference>
<feature type="compositionally biased region" description="Basic and acidic residues" evidence="1">
    <location>
        <begin position="187"/>
        <end position="198"/>
    </location>
</feature>
<dbReference type="Proteomes" id="UP001163823">
    <property type="component" value="Unassembled WGS sequence"/>
</dbReference>
<protein>
    <submittedName>
        <fullName evidence="3">ATP synthase subunit beta, chloroplastic-like</fullName>
    </submittedName>
</protein>
<evidence type="ECO:0000313" key="4">
    <source>
        <dbReference type="Proteomes" id="UP001163823"/>
    </source>
</evidence>
<accession>A0AAD7KK98</accession>
<keyword evidence="2" id="KW-0812">Transmembrane</keyword>
<proteinExistence type="predicted"/>
<dbReference type="KEGG" id="qsa:O6P43_035567"/>
<keyword evidence="2" id="KW-1133">Transmembrane helix</keyword>
<dbReference type="EMBL" id="JARAOO010000301">
    <property type="protein sequence ID" value="KAJ7941388.1"/>
    <property type="molecule type" value="Genomic_DNA"/>
</dbReference>
<dbReference type="AlphaFoldDB" id="A0AAD7KK98"/>
<evidence type="ECO:0000256" key="2">
    <source>
        <dbReference type="SAM" id="Phobius"/>
    </source>
</evidence>
<gene>
    <name evidence="3" type="ORF">O6P43_035567</name>
</gene>
<feature type="region of interest" description="Disordered" evidence="1">
    <location>
        <begin position="153"/>
        <end position="223"/>
    </location>
</feature>
<keyword evidence="2" id="KW-0472">Membrane</keyword>
<feature type="compositionally biased region" description="Low complexity" evidence="1">
    <location>
        <begin position="154"/>
        <end position="163"/>
    </location>
</feature>
<name>A0AAD7KK98_QUISA</name>
<comment type="caution">
    <text evidence="3">The sequence shown here is derived from an EMBL/GenBank/DDBJ whole genome shotgun (WGS) entry which is preliminary data.</text>
</comment>
<evidence type="ECO:0000256" key="1">
    <source>
        <dbReference type="SAM" id="MobiDB-lite"/>
    </source>
</evidence>
<keyword evidence="4" id="KW-1185">Reference proteome</keyword>
<organism evidence="3 4">
    <name type="scientific">Quillaja saponaria</name>
    <name type="common">Soap bark tree</name>
    <dbReference type="NCBI Taxonomy" id="32244"/>
    <lineage>
        <taxon>Eukaryota</taxon>
        <taxon>Viridiplantae</taxon>
        <taxon>Streptophyta</taxon>
        <taxon>Embryophyta</taxon>
        <taxon>Tracheophyta</taxon>
        <taxon>Spermatophyta</taxon>
        <taxon>Magnoliopsida</taxon>
        <taxon>eudicotyledons</taxon>
        <taxon>Gunneridae</taxon>
        <taxon>Pentapetalae</taxon>
        <taxon>rosids</taxon>
        <taxon>fabids</taxon>
        <taxon>Fabales</taxon>
        <taxon>Quillajaceae</taxon>
        <taxon>Quillaja</taxon>
    </lineage>
</organism>
<sequence>MGAGLKKDLRVSRVGPGGSLNAFFFLLIGVISQGLAMVRKKGGTSTLGERSTTESCMLRSGKDESLPKRNLLILSQLGWTVGAMIYFTGEVSGSSPGWPSCARKRIEEASDSFMHAPLGSGGYSSVGRAPLLAIGSLRITGWMSNCPGVGVGGSPRVPSSGIPGEEDQVGPCEQLDALSPFNPLSEMRQKEIKSMDRPHRLHPVGTTRSPQGRLRHPGVADRP</sequence>
<feature type="transmembrane region" description="Helical" evidence="2">
    <location>
        <begin position="20"/>
        <end position="38"/>
    </location>
</feature>
<evidence type="ECO:0000313" key="3">
    <source>
        <dbReference type="EMBL" id="KAJ7941388.1"/>
    </source>
</evidence>